<sequence length="672" mass="72377">MRQPKPQSPDKTQSRLPKKKEQKPIQTKIPKEPETFSEDELDKLLPLQLQTLTPEKEKSLAPTKPPTPPSITETNRTRSPTKPQPLKPKQKTTPPVPPTPSPPALPQPQQQANTSKPQPKPPSPPQPPVSQQQPIPPQQAPAPPVSSVPVRSTPPVVARNGEPVRQPKPQSPDTLHRPQAPQQNEQRSMQQQPSPLQQAMQNNNRTQASPQQMPPQPSRIMDDIAPTAAQPTNPTGAPMNLPTGSGPSLPQPKPPSPPQPPVSQQQPIPPQQAPAPPVSSVPAPSASSQSGPPLPSFAAPQPQQDTPEALLGLDNPGSTPPPNDTSAQATGDEEKSSKKTYVLLAGVILLIVGAFILVYLLFLSNNPSSQSPPPLPTTPATTTDTPQTGDTNQPAPDPTTEAPEGTTPSTDENPEDTTPTDPDDDETALPEPPDIPPPSAIPTSIQPPAPLIQIPDMVTLSYSIESPTFNQIQQAFESIKGQDFPPNSITYIPIRLNQPHENGSLQFLTADLFIQALGIDVPEEFLHSIEPTFMLYAYAPGTEELEECDKANLRSETCPGVRLGLVFEQRAKLGENAVSLPNLITNWLGSDITTMAPLILDEAIFPSTISFENVQYEEVPHSISYINLPHPATTLNFATIKKYLVIGTSKNSTITMLDAILEQEERTNAAGA</sequence>
<protein>
    <submittedName>
        <fullName evidence="3">Uncharacterized protein</fullName>
    </submittedName>
</protein>
<feature type="compositionally biased region" description="Low complexity" evidence="1">
    <location>
        <begin position="107"/>
        <end position="117"/>
    </location>
</feature>
<feature type="compositionally biased region" description="Low complexity" evidence="1">
    <location>
        <begin position="186"/>
        <end position="211"/>
    </location>
</feature>
<feature type="compositionally biased region" description="Low complexity" evidence="1">
    <location>
        <begin position="406"/>
        <end position="420"/>
    </location>
</feature>
<keyword evidence="2" id="KW-1133">Transmembrane helix</keyword>
<accession>A0A845DEE2</accession>
<dbReference type="Proteomes" id="UP000449092">
    <property type="component" value="Unassembled WGS sequence"/>
</dbReference>
<evidence type="ECO:0000256" key="2">
    <source>
        <dbReference type="SAM" id="Phobius"/>
    </source>
</evidence>
<evidence type="ECO:0000313" key="3">
    <source>
        <dbReference type="EMBL" id="MYE38351.1"/>
    </source>
</evidence>
<feature type="region of interest" description="Disordered" evidence="1">
    <location>
        <begin position="368"/>
        <end position="449"/>
    </location>
</feature>
<comment type="caution">
    <text evidence="3">The sequence shown here is derived from an EMBL/GenBank/DDBJ whole genome shotgun (WGS) entry which is preliminary data.</text>
</comment>
<feature type="compositionally biased region" description="Pro residues" evidence="1">
    <location>
        <begin position="249"/>
        <end position="279"/>
    </location>
</feature>
<dbReference type="EMBL" id="VXOY01000020">
    <property type="protein sequence ID" value="MYE38351.1"/>
    <property type="molecule type" value="Genomic_DNA"/>
</dbReference>
<reference evidence="3 4" key="1">
    <citation type="submission" date="2019-09" db="EMBL/GenBank/DDBJ databases">
        <title>Characterisation of the sponge microbiome using genome-centric metagenomics.</title>
        <authorList>
            <person name="Engelberts J.P."/>
            <person name="Robbins S.J."/>
            <person name="De Goeij J.M."/>
            <person name="Aranda M."/>
            <person name="Bell S.C."/>
            <person name="Webster N.S."/>
        </authorList>
    </citation>
    <scope>NUCLEOTIDE SEQUENCE [LARGE SCALE GENOMIC DNA]</scope>
    <source>
        <strain evidence="3">SB0662_bin_43</strain>
    </source>
</reference>
<dbReference type="AlphaFoldDB" id="A0A845DEE2"/>
<organism evidence="3 4">
    <name type="scientific">Candidatus Spechtbacteria bacterium SB0662_bin_43</name>
    <dbReference type="NCBI Taxonomy" id="2604897"/>
    <lineage>
        <taxon>Bacteria</taxon>
        <taxon>Candidatus Spechtiibacteriota</taxon>
    </lineage>
</organism>
<feature type="compositionally biased region" description="Low complexity" evidence="1">
    <location>
        <begin position="280"/>
        <end position="291"/>
    </location>
</feature>
<feature type="compositionally biased region" description="Pro residues" evidence="1">
    <location>
        <begin position="94"/>
        <end position="106"/>
    </location>
</feature>
<feature type="compositionally biased region" description="Low complexity" evidence="1">
    <location>
        <begin position="147"/>
        <end position="157"/>
    </location>
</feature>
<feature type="compositionally biased region" description="Pro residues" evidence="1">
    <location>
        <begin position="430"/>
        <end position="449"/>
    </location>
</feature>
<name>A0A845DEE2_9BACT</name>
<evidence type="ECO:0000313" key="4">
    <source>
        <dbReference type="Proteomes" id="UP000449092"/>
    </source>
</evidence>
<proteinExistence type="predicted"/>
<keyword evidence="2" id="KW-0472">Membrane</keyword>
<feature type="region of interest" description="Disordered" evidence="1">
    <location>
        <begin position="1"/>
        <end position="336"/>
    </location>
</feature>
<feature type="compositionally biased region" description="Pro residues" evidence="1">
    <location>
        <begin position="118"/>
        <end position="146"/>
    </location>
</feature>
<feature type="transmembrane region" description="Helical" evidence="2">
    <location>
        <begin position="341"/>
        <end position="362"/>
    </location>
</feature>
<feature type="compositionally biased region" description="Low complexity" evidence="1">
    <location>
        <begin position="44"/>
        <end position="53"/>
    </location>
</feature>
<keyword evidence="2" id="KW-0812">Transmembrane</keyword>
<evidence type="ECO:0000256" key="1">
    <source>
        <dbReference type="SAM" id="MobiDB-lite"/>
    </source>
</evidence>
<gene>
    <name evidence="3" type="ORF">F4X82_02460</name>
</gene>
<feature type="compositionally biased region" description="Low complexity" evidence="1">
    <location>
        <begin position="378"/>
        <end position="394"/>
    </location>
</feature>